<proteinExistence type="predicted"/>
<gene>
    <name evidence="3" type="ORF">QS713_01360</name>
</gene>
<keyword evidence="1" id="KW-1133">Transmembrane helix</keyword>
<name>A0ABU3I8K6_9ACTO</name>
<keyword evidence="1" id="KW-0472">Membrane</keyword>
<organism evidence="3 4">
    <name type="scientific">Gleimia hominis</name>
    <dbReference type="NCBI Taxonomy" id="595468"/>
    <lineage>
        <taxon>Bacteria</taxon>
        <taxon>Bacillati</taxon>
        <taxon>Actinomycetota</taxon>
        <taxon>Actinomycetes</taxon>
        <taxon>Actinomycetales</taxon>
        <taxon>Actinomycetaceae</taxon>
        <taxon>Gleimia</taxon>
    </lineage>
</organism>
<evidence type="ECO:0000313" key="3">
    <source>
        <dbReference type="EMBL" id="MDT3766714.1"/>
    </source>
</evidence>
<evidence type="ECO:0000259" key="2">
    <source>
        <dbReference type="Pfam" id="PF19803"/>
    </source>
</evidence>
<dbReference type="RefSeq" id="WP_313271834.1">
    <property type="nucleotide sequence ID" value="NZ_JASXSX010000001.1"/>
</dbReference>
<reference evidence="3 4" key="1">
    <citation type="submission" date="2023-06" db="EMBL/GenBank/DDBJ databases">
        <title>Draft genome sequence of Gleimia hominis type strain CCUG 57540T.</title>
        <authorList>
            <person name="Salva-Serra F."/>
            <person name="Cardew S."/>
            <person name="Jensie Markopoulos S."/>
            <person name="Ohlen M."/>
            <person name="Inganas E."/>
            <person name="Svensson-Stadler L."/>
            <person name="Moore E.R.B."/>
        </authorList>
    </citation>
    <scope>NUCLEOTIDE SEQUENCE [LARGE SCALE GENOMIC DNA]</scope>
    <source>
        <strain evidence="3 4">CCUG 57540</strain>
    </source>
</reference>
<dbReference type="InterPro" id="IPR046253">
    <property type="entry name" value="DUF6286"/>
</dbReference>
<feature type="domain" description="DUF6286" evidence="2">
    <location>
        <begin position="82"/>
        <end position="184"/>
    </location>
</feature>
<sequence length="192" mass="20425">MSNRHVNYMIRRETHSPRAVLTGVVALIVGVLATWLAVETILYMANTKPLLASPPQMAQAIKNPGSYGAPAAIITVAVIAALVGLFLIIVALKPGRLDWHGLNDQRTAFVVDDRVIASALSKTAREVAGLPAGQVTTRLSARNAEVTVTPTSGQAVDKQAIQSAVQKQIESLGFAEQVSATVRINERGRVPN</sequence>
<protein>
    <submittedName>
        <fullName evidence="3">DUF6286 domain-containing protein</fullName>
    </submittedName>
</protein>
<feature type="transmembrane region" description="Helical" evidence="1">
    <location>
        <begin position="65"/>
        <end position="92"/>
    </location>
</feature>
<evidence type="ECO:0000313" key="4">
    <source>
        <dbReference type="Proteomes" id="UP001247542"/>
    </source>
</evidence>
<keyword evidence="1" id="KW-0812">Transmembrane</keyword>
<dbReference type="EMBL" id="JASXSX010000001">
    <property type="protein sequence ID" value="MDT3766714.1"/>
    <property type="molecule type" value="Genomic_DNA"/>
</dbReference>
<dbReference type="Pfam" id="PF19803">
    <property type="entry name" value="DUF6286"/>
    <property type="match status" value="1"/>
</dbReference>
<evidence type="ECO:0000256" key="1">
    <source>
        <dbReference type="SAM" id="Phobius"/>
    </source>
</evidence>
<keyword evidence="4" id="KW-1185">Reference proteome</keyword>
<accession>A0ABU3I8K6</accession>
<dbReference type="Proteomes" id="UP001247542">
    <property type="component" value="Unassembled WGS sequence"/>
</dbReference>
<comment type="caution">
    <text evidence="3">The sequence shown here is derived from an EMBL/GenBank/DDBJ whole genome shotgun (WGS) entry which is preliminary data.</text>
</comment>
<feature type="transmembrane region" description="Helical" evidence="1">
    <location>
        <begin position="20"/>
        <end position="45"/>
    </location>
</feature>